<protein>
    <submittedName>
        <fullName evidence="1">Uncharacterized protein</fullName>
    </submittedName>
</protein>
<keyword evidence="2" id="KW-1185">Reference proteome</keyword>
<evidence type="ECO:0000313" key="2">
    <source>
        <dbReference type="Proteomes" id="UP000236333"/>
    </source>
</evidence>
<name>A0A2J8A4Y0_9CHLO</name>
<dbReference type="Proteomes" id="UP000236333">
    <property type="component" value="Unassembled WGS sequence"/>
</dbReference>
<comment type="caution">
    <text evidence="1">The sequence shown here is derived from an EMBL/GenBank/DDBJ whole genome shotgun (WGS) entry which is preliminary data.</text>
</comment>
<proteinExistence type="predicted"/>
<dbReference type="EMBL" id="PGGS01000172">
    <property type="protein sequence ID" value="PNH07584.1"/>
    <property type="molecule type" value="Genomic_DNA"/>
</dbReference>
<evidence type="ECO:0000313" key="1">
    <source>
        <dbReference type="EMBL" id="PNH07584.1"/>
    </source>
</evidence>
<dbReference type="AlphaFoldDB" id="A0A2J8A4Y0"/>
<accession>A0A2J8A4Y0</accession>
<gene>
    <name evidence="1" type="ORF">TSOC_005929</name>
</gene>
<sequence length="73" mass="8202">MADDWGVTFYGVMHLRLEDSRVAGVPLSTTASHSNIYMGSHWMVDPLLRYLHHAMVCMVPYMCTVSAVRTSVV</sequence>
<reference evidence="1 2" key="1">
    <citation type="journal article" date="2017" name="Mol. Biol. Evol.">
        <title>The 4-celled Tetrabaena socialis nuclear genome reveals the essential components for genetic control of cell number at the origin of multicellularity in the volvocine lineage.</title>
        <authorList>
            <person name="Featherston J."/>
            <person name="Arakaki Y."/>
            <person name="Hanschen E.R."/>
            <person name="Ferris P.J."/>
            <person name="Michod R.E."/>
            <person name="Olson B.J.S.C."/>
            <person name="Nozaki H."/>
            <person name="Durand P.M."/>
        </authorList>
    </citation>
    <scope>NUCLEOTIDE SEQUENCE [LARGE SCALE GENOMIC DNA]</scope>
    <source>
        <strain evidence="1 2">NIES-571</strain>
    </source>
</reference>
<organism evidence="1 2">
    <name type="scientific">Tetrabaena socialis</name>
    <dbReference type="NCBI Taxonomy" id="47790"/>
    <lineage>
        <taxon>Eukaryota</taxon>
        <taxon>Viridiplantae</taxon>
        <taxon>Chlorophyta</taxon>
        <taxon>core chlorophytes</taxon>
        <taxon>Chlorophyceae</taxon>
        <taxon>CS clade</taxon>
        <taxon>Chlamydomonadales</taxon>
        <taxon>Tetrabaenaceae</taxon>
        <taxon>Tetrabaena</taxon>
    </lineage>
</organism>